<gene>
    <name evidence="1" type="ORF">ACFOSV_03060</name>
</gene>
<dbReference type="InterPro" id="IPR011659">
    <property type="entry name" value="WD40"/>
</dbReference>
<comment type="caution">
    <text evidence="1">The sequence shown here is derived from an EMBL/GenBank/DDBJ whole genome shotgun (WGS) entry which is preliminary data.</text>
</comment>
<evidence type="ECO:0008006" key="3">
    <source>
        <dbReference type="Google" id="ProtNLM"/>
    </source>
</evidence>
<dbReference type="EMBL" id="JBHRZS010000003">
    <property type="protein sequence ID" value="MFC3879136.1"/>
    <property type="molecule type" value="Genomic_DNA"/>
</dbReference>
<protein>
    <recommendedName>
        <fullName evidence="3">WD40-like Beta Propeller Repeat</fullName>
    </recommendedName>
</protein>
<evidence type="ECO:0000313" key="2">
    <source>
        <dbReference type="Proteomes" id="UP001595805"/>
    </source>
</evidence>
<reference evidence="2" key="1">
    <citation type="journal article" date="2019" name="Int. J. Syst. Evol. Microbiol.">
        <title>The Global Catalogue of Microorganisms (GCM) 10K type strain sequencing project: providing services to taxonomists for standard genome sequencing and annotation.</title>
        <authorList>
            <consortium name="The Broad Institute Genomics Platform"/>
            <consortium name="The Broad Institute Genome Sequencing Center for Infectious Disease"/>
            <person name="Wu L."/>
            <person name="Ma J."/>
        </authorList>
    </citation>
    <scope>NUCLEOTIDE SEQUENCE [LARGE SCALE GENOMIC DNA]</scope>
    <source>
        <strain evidence="2">CCUG 60523</strain>
    </source>
</reference>
<proteinExistence type="predicted"/>
<dbReference type="Proteomes" id="UP001595805">
    <property type="component" value="Unassembled WGS sequence"/>
</dbReference>
<evidence type="ECO:0000313" key="1">
    <source>
        <dbReference type="EMBL" id="MFC3879136.1"/>
    </source>
</evidence>
<organism evidence="1 2">
    <name type="scientific">Algoriphagus namhaensis</name>
    <dbReference type="NCBI Taxonomy" id="915353"/>
    <lineage>
        <taxon>Bacteria</taxon>
        <taxon>Pseudomonadati</taxon>
        <taxon>Bacteroidota</taxon>
        <taxon>Cytophagia</taxon>
        <taxon>Cytophagales</taxon>
        <taxon>Cyclobacteriaceae</taxon>
        <taxon>Algoriphagus</taxon>
    </lineage>
</organism>
<dbReference type="RefSeq" id="WP_377903277.1">
    <property type="nucleotide sequence ID" value="NZ_JBHRZS010000003.1"/>
</dbReference>
<name>A0ABV8AQE9_9BACT</name>
<accession>A0ABV8AQE9</accession>
<keyword evidence="2" id="KW-1185">Reference proteome</keyword>
<sequence>MMKNLPLVFLLGLVLMSCDKRFPYETGAFSEFEVINLTELNSPYDDMNSDYNPPFIDADLGLIFSSNSESRGGEFNLLNRDLSFIWSKEDATLTYESNVNSEGFRRVRNKLLEVNSNCNEKGPYSFYERTESGINDYLLFSCDCEGTYQIQLAKFSADASFGEGYSAEKWSISLLDEGSNEMYPTFYAPNYEKGEGLGIDLLPEQLLFSSDREGQFDIYELDFTSPINFISHMTSNVSKQIRKSSISSTSNDHMPFVYGDLLVFASDRPGGFGGYDLYYSLKSGNGWSEPVNFGPSINSEFDEYRPVVSGHWEFSNQVMIFSSNRPKGLGGFDLYFVGIPKF</sequence>
<dbReference type="Pfam" id="PF07676">
    <property type="entry name" value="PD40"/>
    <property type="match status" value="2"/>
</dbReference>
<dbReference type="PROSITE" id="PS51257">
    <property type="entry name" value="PROKAR_LIPOPROTEIN"/>
    <property type="match status" value="1"/>
</dbReference>